<feature type="coiled-coil region" evidence="1">
    <location>
        <begin position="188"/>
        <end position="246"/>
    </location>
</feature>
<feature type="coiled-coil region" evidence="1">
    <location>
        <begin position="283"/>
        <end position="509"/>
    </location>
</feature>
<evidence type="ECO:0000256" key="2">
    <source>
        <dbReference type="SAM" id="MobiDB-lite"/>
    </source>
</evidence>
<evidence type="ECO:0000313" key="3">
    <source>
        <dbReference type="Proteomes" id="UP000095281"/>
    </source>
</evidence>
<organism evidence="3 4">
    <name type="scientific">Meloidogyne hapla</name>
    <name type="common">Root-knot nematode worm</name>
    <dbReference type="NCBI Taxonomy" id="6305"/>
    <lineage>
        <taxon>Eukaryota</taxon>
        <taxon>Metazoa</taxon>
        <taxon>Ecdysozoa</taxon>
        <taxon>Nematoda</taxon>
        <taxon>Chromadorea</taxon>
        <taxon>Rhabditida</taxon>
        <taxon>Tylenchina</taxon>
        <taxon>Tylenchomorpha</taxon>
        <taxon>Tylenchoidea</taxon>
        <taxon>Meloidogynidae</taxon>
        <taxon>Meloidogyninae</taxon>
        <taxon>Meloidogyne</taxon>
    </lineage>
</organism>
<dbReference type="GO" id="GO:0048487">
    <property type="term" value="F:beta-tubulin binding"/>
    <property type="evidence" value="ECO:0007669"/>
    <property type="project" value="InterPro"/>
</dbReference>
<feature type="compositionally biased region" description="Polar residues" evidence="2">
    <location>
        <begin position="16"/>
        <end position="30"/>
    </location>
</feature>
<dbReference type="AlphaFoldDB" id="A0A1I8C1I1"/>
<dbReference type="OMA" id="THAMDPQ"/>
<feature type="compositionally biased region" description="Low complexity" evidence="2">
    <location>
        <begin position="42"/>
        <end position="51"/>
    </location>
</feature>
<keyword evidence="1" id="KW-0175">Coiled coil</keyword>
<sequence>MDHQYRQRPPSARPGTRQQQSRPGTAATTQRRPKTAGRNSERPPSSSSSFGPVPPSRQMSAAPPTAARPQSRIGMVANSIISTAPPRGYSRAGSRIGTSAGVGVGVVTAFGNRPLNRSTTSMGQRPGTMSRQMIVHQLPLGTAAAQQRPITQQGVSGARASAMASRIGSRIGTAMGGGRMIADANYYIGLLHNKLNSLEVELGNLNTELDKAEKGRENLLAYEQRAEEQAQELKQLQGLLADYNLVRNIIKISYKANGIEEFVYEKYISLVIDRQNTHSDTNLRSLEAEADQAALANQKLMAEVEELFRERRVREEQLQELEQRTERLRTENNERMRVLEIEVKEEFEQVNTEVENLRNEMEKKKAELAELTKTKEEMDMALANSPLKRQTMLMEEQLQELRDKRAQIVSELQSEQTPEEQRDNFIQKIQKDNKEIGHMQEQLQEINERMAQAQEELQEFQNEFELLAGDKSEKFRELKTRGTQMDNFLDNFEESKRQIEGRIDALSRQIVRQLQLISLNCRHGEIVTNVTGLDESLLALGSSAVSADELQDLHVRLQEELITLKQNEALLRSELSSMKTKQTEINENIDKMSNIEEKKKEFRSQTRELQAKRDSLKEELNRLEAENERLLGQIKSEENRFGGGGYEMNRLRELKGRVEQMETERRQLDEKLTELRIKLDYGPSKQRALELRSEYNELLINSVFGLKQKSVATTR</sequence>
<dbReference type="GO" id="GO:0005929">
    <property type="term" value="C:cilium"/>
    <property type="evidence" value="ECO:0007669"/>
    <property type="project" value="TreeGrafter"/>
</dbReference>
<feature type="coiled-coil region" evidence="1">
    <location>
        <begin position="547"/>
        <end position="678"/>
    </location>
</feature>
<dbReference type="Proteomes" id="UP000095281">
    <property type="component" value="Unplaced"/>
</dbReference>
<dbReference type="Gene3D" id="1.10.287.1490">
    <property type="match status" value="1"/>
</dbReference>
<dbReference type="WBParaSite" id="MhA1_Contig970.frz3.fgene1">
    <property type="protein sequence ID" value="MhA1_Contig970.frz3.fgene1"/>
    <property type="gene ID" value="MhA1_Contig970.frz3.fgene1"/>
</dbReference>
<accession>A0A1I8C1I1</accession>
<keyword evidence="3" id="KW-1185">Reference proteome</keyword>
<evidence type="ECO:0000313" key="4">
    <source>
        <dbReference type="WBParaSite" id="MhA1_Contig970.frz3.fgene1"/>
    </source>
</evidence>
<dbReference type="PANTHER" id="PTHR31432">
    <property type="entry name" value="INTRAFLAGELLAR TRANSPORT PROTEIN 74 HOMOLOG"/>
    <property type="match status" value="1"/>
</dbReference>
<reference evidence="4" key="1">
    <citation type="submission" date="2016-11" db="UniProtKB">
        <authorList>
            <consortium name="WormBaseParasite"/>
        </authorList>
    </citation>
    <scope>IDENTIFICATION</scope>
</reference>
<feature type="region of interest" description="Disordered" evidence="2">
    <location>
        <begin position="1"/>
        <end position="72"/>
    </location>
</feature>
<dbReference type="GO" id="GO:0030992">
    <property type="term" value="C:intraciliary transport particle B"/>
    <property type="evidence" value="ECO:0007669"/>
    <property type="project" value="InterPro"/>
</dbReference>
<dbReference type="InterPro" id="IPR029602">
    <property type="entry name" value="IFT74"/>
</dbReference>
<dbReference type="PANTHER" id="PTHR31432:SF0">
    <property type="entry name" value="INTRAFLAGELLAR TRANSPORT PROTEIN 74 HOMOLOG"/>
    <property type="match status" value="1"/>
</dbReference>
<proteinExistence type="predicted"/>
<dbReference type="GO" id="GO:0035735">
    <property type="term" value="P:intraciliary transport involved in cilium assembly"/>
    <property type="evidence" value="ECO:0007669"/>
    <property type="project" value="TreeGrafter"/>
</dbReference>
<protein>
    <submittedName>
        <fullName evidence="4">Intraflagellar transport protein 74 homolog</fullName>
    </submittedName>
</protein>
<evidence type="ECO:0000256" key="1">
    <source>
        <dbReference type="SAM" id="Coils"/>
    </source>
</evidence>
<name>A0A1I8C1I1_MELHA</name>